<proteinExistence type="predicted"/>
<dbReference type="AlphaFoldDB" id="A0ABD6A100"/>
<dbReference type="Proteomes" id="UP001596434">
    <property type="component" value="Unassembled WGS sequence"/>
</dbReference>
<evidence type="ECO:0000313" key="3">
    <source>
        <dbReference type="EMBL" id="MFC7256072.1"/>
    </source>
</evidence>
<comment type="caution">
    <text evidence="3">The sequence shown here is derived from an EMBL/GenBank/DDBJ whole genome shotgun (WGS) entry which is preliminary data.</text>
</comment>
<keyword evidence="4" id="KW-1185">Reference proteome</keyword>
<feature type="domain" description="DUF8009" evidence="2">
    <location>
        <begin position="8"/>
        <end position="143"/>
    </location>
</feature>
<name>A0ABD6A100_9EURY</name>
<reference evidence="3 4" key="1">
    <citation type="journal article" date="2019" name="Int. J. Syst. Evol. Microbiol.">
        <title>The Global Catalogue of Microorganisms (GCM) 10K type strain sequencing project: providing services to taxonomists for standard genome sequencing and annotation.</title>
        <authorList>
            <consortium name="The Broad Institute Genomics Platform"/>
            <consortium name="The Broad Institute Genome Sequencing Center for Infectious Disease"/>
            <person name="Wu L."/>
            <person name="Ma J."/>
        </authorList>
    </citation>
    <scope>NUCLEOTIDE SEQUENCE [LARGE SCALE GENOMIC DNA]</scope>
    <source>
        <strain evidence="3 4">GX21</strain>
    </source>
</reference>
<evidence type="ECO:0000313" key="4">
    <source>
        <dbReference type="Proteomes" id="UP001596434"/>
    </source>
</evidence>
<dbReference type="RefSeq" id="WP_379704565.1">
    <property type="nucleotide sequence ID" value="NZ_JBHTAT010000001.1"/>
</dbReference>
<organism evidence="3 4">
    <name type="scientific">Haloplanus litoreus</name>
    <dbReference type="NCBI Taxonomy" id="767515"/>
    <lineage>
        <taxon>Archaea</taxon>
        <taxon>Methanobacteriati</taxon>
        <taxon>Methanobacteriota</taxon>
        <taxon>Stenosarchaea group</taxon>
        <taxon>Halobacteria</taxon>
        <taxon>Halobacteriales</taxon>
        <taxon>Haloferacaceae</taxon>
        <taxon>Haloplanus</taxon>
    </lineage>
</organism>
<accession>A0ABD6A100</accession>
<evidence type="ECO:0000259" key="2">
    <source>
        <dbReference type="Pfam" id="PF26033"/>
    </source>
</evidence>
<dbReference type="Pfam" id="PF26033">
    <property type="entry name" value="DUF8009"/>
    <property type="match status" value="1"/>
</dbReference>
<dbReference type="GeneID" id="96954453"/>
<sequence length="143" mass="15692">MPDDGRDDATDPTAVTRIVVTVDDVVTALETNWRSDRHTVLRITPPFSGRMRARLHRPNPDDEASSAIHVDPSSLVAEPPAYPAPDETADRLREAGTYTTERHHERHTAAIAEWRDGVRDALVDAVALSTPAGPHRVDVAYLG</sequence>
<evidence type="ECO:0000256" key="1">
    <source>
        <dbReference type="SAM" id="MobiDB-lite"/>
    </source>
</evidence>
<dbReference type="EMBL" id="JBHTAT010000001">
    <property type="protein sequence ID" value="MFC7256072.1"/>
    <property type="molecule type" value="Genomic_DNA"/>
</dbReference>
<gene>
    <name evidence="3" type="ORF">ACFQKE_12345</name>
</gene>
<feature type="region of interest" description="Disordered" evidence="1">
    <location>
        <begin position="51"/>
        <end position="87"/>
    </location>
</feature>
<dbReference type="InterPro" id="IPR058322">
    <property type="entry name" value="DUF8009"/>
</dbReference>
<protein>
    <recommendedName>
        <fullName evidence="2">DUF8009 domain-containing protein</fullName>
    </recommendedName>
</protein>